<keyword evidence="4" id="KW-1133">Transmembrane helix</keyword>
<sequence length="160" mass="17894">MSHVKEIHISANQIESIETDAFSGLFTIGHLQLTGNSIQNISGHAFSSIINIGEIIIQDNFIAHLDTEALLSSAWRTKFRDNTLRCTCDLVWIKHVKDTLVLKRNFCGPEEYYVPLVNYKPVCIPHRDGLSSAAFATASDSFSLCVLLLLNAFLLCRRNV</sequence>
<reference evidence="5 6" key="1">
    <citation type="submission" date="2014-11" db="EMBL/GenBank/DDBJ databases">
        <title>Genetic blueprint of the zoonotic pathogen Toxocara canis.</title>
        <authorList>
            <person name="Zhu X.-Q."/>
            <person name="Korhonen P.K."/>
            <person name="Cai H."/>
            <person name="Young N.D."/>
            <person name="Nejsum P."/>
            <person name="von Samson-Himmelstjerna G."/>
            <person name="Boag P.R."/>
            <person name="Tan P."/>
            <person name="Li Q."/>
            <person name="Min J."/>
            <person name="Yang Y."/>
            <person name="Wang X."/>
            <person name="Fang X."/>
            <person name="Hall R.S."/>
            <person name="Hofmann A."/>
            <person name="Sternberg P.W."/>
            <person name="Jex A.R."/>
            <person name="Gasser R.B."/>
        </authorList>
    </citation>
    <scope>NUCLEOTIDE SEQUENCE [LARGE SCALE GENOMIC DNA]</scope>
    <source>
        <strain evidence="5">PN_DK_2014</strain>
    </source>
</reference>
<comment type="caution">
    <text evidence="5">The sequence shown here is derived from an EMBL/GenBank/DDBJ whole genome shotgun (WGS) entry which is preliminary data.</text>
</comment>
<feature type="transmembrane region" description="Helical" evidence="4">
    <location>
        <begin position="133"/>
        <end position="156"/>
    </location>
</feature>
<protein>
    <submittedName>
        <fullName evidence="5">Peroxidasin-like protein</fullName>
    </submittedName>
</protein>
<keyword evidence="4" id="KW-0812">Transmembrane</keyword>
<gene>
    <name evidence="5" type="primary">Pxdn</name>
    <name evidence="5" type="ORF">Tcan_07700</name>
</gene>
<dbReference type="PANTHER" id="PTHR24369">
    <property type="entry name" value="ANTIGEN BSP, PUTATIVE-RELATED"/>
    <property type="match status" value="1"/>
</dbReference>
<proteinExistence type="predicted"/>
<name>A0A0B2UPL7_TOXCA</name>
<dbReference type="Proteomes" id="UP000031036">
    <property type="component" value="Unassembled WGS sequence"/>
</dbReference>
<dbReference type="EMBL" id="JPKZ01003185">
    <property type="protein sequence ID" value="KHN72936.1"/>
    <property type="molecule type" value="Genomic_DNA"/>
</dbReference>
<evidence type="ECO:0000256" key="4">
    <source>
        <dbReference type="SAM" id="Phobius"/>
    </source>
</evidence>
<evidence type="ECO:0000313" key="6">
    <source>
        <dbReference type="Proteomes" id="UP000031036"/>
    </source>
</evidence>
<dbReference type="PANTHER" id="PTHR24369:SF210">
    <property type="entry name" value="CHAOPTIN-RELATED"/>
    <property type="match status" value="1"/>
</dbReference>
<dbReference type="SUPFAM" id="SSF52058">
    <property type="entry name" value="L domain-like"/>
    <property type="match status" value="1"/>
</dbReference>
<evidence type="ECO:0000313" key="5">
    <source>
        <dbReference type="EMBL" id="KHN72936.1"/>
    </source>
</evidence>
<keyword evidence="3" id="KW-0677">Repeat</keyword>
<dbReference type="GO" id="GO:0005886">
    <property type="term" value="C:plasma membrane"/>
    <property type="evidence" value="ECO:0007669"/>
    <property type="project" value="TreeGrafter"/>
</dbReference>
<dbReference type="InterPro" id="IPR032675">
    <property type="entry name" value="LRR_dom_sf"/>
</dbReference>
<dbReference type="STRING" id="6265.A0A0B2UPL7"/>
<accession>A0A0B2UPL7</accession>
<evidence type="ECO:0000256" key="2">
    <source>
        <dbReference type="ARBA" id="ARBA00022729"/>
    </source>
</evidence>
<keyword evidence="4" id="KW-0472">Membrane</keyword>
<dbReference type="OrthoDB" id="6363818at2759"/>
<keyword evidence="1" id="KW-0433">Leucine-rich repeat</keyword>
<organism evidence="5 6">
    <name type="scientific">Toxocara canis</name>
    <name type="common">Canine roundworm</name>
    <dbReference type="NCBI Taxonomy" id="6265"/>
    <lineage>
        <taxon>Eukaryota</taxon>
        <taxon>Metazoa</taxon>
        <taxon>Ecdysozoa</taxon>
        <taxon>Nematoda</taxon>
        <taxon>Chromadorea</taxon>
        <taxon>Rhabditida</taxon>
        <taxon>Spirurina</taxon>
        <taxon>Ascaridomorpha</taxon>
        <taxon>Ascaridoidea</taxon>
        <taxon>Toxocaridae</taxon>
        <taxon>Toxocara</taxon>
    </lineage>
</organism>
<dbReference type="InterPro" id="IPR050541">
    <property type="entry name" value="LRR_TM_domain-containing"/>
</dbReference>
<keyword evidence="6" id="KW-1185">Reference proteome</keyword>
<keyword evidence="2" id="KW-0732">Signal</keyword>
<evidence type="ECO:0000256" key="3">
    <source>
        <dbReference type="ARBA" id="ARBA00022737"/>
    </source>
</evidence>
<dbReference type="InterPro" id="IPR001611">
    <property type="entry name" value="Leu-rich_rpt"/>
</dbReference>
<evidence type="ECO:0000256" key="1">
    <source>
        <dbReference type="ARBA" id="ARBA00022614"/>
    </source>
</evidence>
<dbReference type="Pfam" id="PF13855">
    <property type="entry name" value="LRR_8"/>
    <property type="match status" value="1"/>
</dbReference>
<dbReference type="Gene3D" id="3.80.10.10">
    <property type="entry name" value="Ribonuclease Inhibitor"/>
    <property type="match status" value="1"/>
</dbReference>
<dbReference type="AlphaFoldDB" id="A0A0B2UPL7"/>